<feature type="transmembrane region" description="Helical" evidence="2">
    <location>
        <begin position="172"/>
        <end position="197"/>
    </location>
</feature>
<proteinExistence type="predicted"/>
<reference evidence="4" key="4">
    <citation type="submission" date="2025-09" db="UniProtKB">
        <authorList>
            <consortium name="Ensembl"/>
        </authorList>
    </citation>
    <scope>IDENTIFICATION</scope>
</reference>
<evidence type="ECO:0000313" key="4">
    <source>
        <dbReference type="Ensembl" id="ENSCINP00000019109.3"/>
    </source>
</evidence>
<dbReference type="GeneID" id="100176132"/>
<keyword evidence="5" id="KW-1185">Reference proteome</keyword>
<feature type="signal peptide" evidence="3">
    <location>
        <begin position="1"/>
        <end position="26"/>
    </location>
</feature>
<gene>
    <name evidence="4" type="primary">LOC100176132</name>
</gene>
<dbReference type="Proteomes" id="UP000008144">
    <property type="component" value="Chromosome 3"/>
</dbReference>
<dbReference type="EMBL" id="EAAA01001626">
    <property type="status" value="NOT_ANNOTATED_CDS"/>
    <property type="molecule type" value="Genomic_DNA"/>
</dbReference>
<reference evidence="4" key="3">
    <citation type="submission" date="2025-08" db="UniProtKB">
        <authorList>
            <consortium name="Ensembl"/>
        </authorList>
    </citation>
    <scope>IDENTIFICATION</scope>
</reference>
<reference evidence="4" key="2">
    <citation type="journal article" date="2008" name="Genome Biol.">
        <title>Improved genome assembly and evidence-based global gene model set for the chordate Ciona intestinalis: new insight into intron and operon populations.</title>
        <authorList>
            <person name="Satou Y."/>
            <person name="Mineta K."/>
            <person name="Ogasawara M."/>
            <person name="Sasakura Y."/>
            <person name="Shoguchi E."/>
            <person name="Ueno K."/>
            <person name="Yamada L."/>
            <person name="Matsumoto J."/>
            <person name="Wasserscheid J."/>
            <person name="Dewar K."/>
            <person name="Wiley G.B."/>
            <person name="Macmil S.L."/>
            <person name="Roe B.A."/>
            <person name="Zeller R.W."/>
            <person name="Hastings K.E."/>
            <person name="Lemaire P."/>
            <person name="Lindquist E."/>
            <person name="Endo T."/>
            <person name="Hotta K."/>
            <person name="Inaba K."/>
        </authorList>
    </citation>
    <scope>NUCLEOTIDE SEQUENCE [LARGE SCALE GENOMIC DNA]</scope>
    <source>
        <strain evidence="4">wild type</strain>
    </source>
</reference>
<evidence type="ECO:0000313" key="5">
    <source>
        <dbReference type="Proteomes" id="UP000008144"/>
    </source>
</evidence>
<evidence type="ECO:0000256" key="2">
    <source>
        <dbReference type="SAM" id="Phobius"/>
    </source>
</evidence>
<keyword evidence="2" id="KW-0812">Transmembrane</keyword>
<keyword evidence="2" id="KW-1133">Transmembrane helix</keyword>
<reference evidence="5" key="1">
    <citation type="journal article" date="2002" name="Science">
        <title>The draft genome of Ciona intestinalis: insights into chordate and vertebrate origins.</title>
        <authorList>
            <person name="Dehal P."/>
            <person name="Satou Y."/>
            <person name="Campbell R.K."/>
            <person name="Chapman J."/>
            <person name="Degnan B."/>
            <person name="De Tomaso A."/>
            <person name="Davidson B."/>
            <person name="Di Gregorio A."/>
            <person name="Gelpke M."/>
            <person name="Goodstein D.M."/>
            <person name="Harafuji N."/>
            <person name="Hastings K.E."/>
            <person name="Ho I."/>
            <person name="Hotta K."/>
            <person name="Huang W."/>
            <person name="Kawashima T."/>
            <person name="Lemaire P."/>
            <person name="Martinez D."/>
            <person name="Meinertzhagen I.A."/>
            <person name="Necula S."/>
            <person name="Nonaka M."/>
            <person name="Putnam N."/>
            <person name="Rash S."/>
            <person name="Saiga H."/>
            <person name="Satake M."/>
            <person name="Terry A."/>
            <person name="Yamada L."/>
            <person name="Wang H.G."/>
            <person name="Awazu S."/>
            <person name="Azumi K."/>
            <person name="Boore J."/>
            <person name="Branno M."/>
            <person name="Chin-Bow S."/>
            <person name="DeSantis R."/>
            <person name="Doyle S."/>
            <person name="Francino P."/>
            <person name="Keys D.N."/>
            <person name="Haga S."/>
            <person name="Hayashi H."/>
            <person name="Hino K."/>
            <person name="Imai K.S."/>
            <person name="Inaba K."/>
            <person name="Kano S."/>
            <person name="Kobayashi K."/>
            <person name="Kobayashi M."/>
            <person name="Lee B.I."/>
            <person name="Makabe K.W."/>
            <person name="Manohar C."/>
            <person name="Matassi G."/>
            <person name="Medina M."/>
            <person name="Mochizuki Y."/>
            <person name="Mount S."/>
            <person name="Morishita T."/>
            <person name="Miura S."/>
            <person name="Nakayama A."/>
            <person name="Nishizaka S."/>
            <person name="Nomoto H."/>
            <person name="Ohta F."/>
            <person name="Oishi K."/>
            <person name="Rigoutsos I."/>
            <person name="Sano M."/>
            <person name="Sasaki A."/>
            <person name="Sasakura Y."/>
            <person name="Shoguchi E."/>
            <person name="Shin-i T."/>
            <person name="Spagnuolo A."/>
            <person name="Stainier D."/>
            <person name="Suzuki M.M."/>
            <person name="Tassy O."/>
            <person name="Takatori N."/>
            <person name="Tokuoka M."/>
            <person name="Yagi K."/>
            <person name="Yoshizaki F."/>
            <person name="Wada S."/>
            <person name="Zhang C."/>
            <person name="Hyatt P.D."/>
            <person name="Larimer F."/>
            <person name="Detter C."/>
            <person name="Doggett N."/>
            <person name="Glavina T."/>
            <person name="Hawkins T."/>
            <person name="Richardson P."/>
            <person name="Lucas S."/>
            <person name="Kohara Y."/>
            <person name="Levine M."/>
            <person name="Satoh N."/>
            <person name="Rokhsar D.S."/>
        </authorList>
    </citation>
    <scope>NUCLEOTIDE SEQUENCE [LARGE SCALE GENOMIC DNA]</scope>
</reference>
<dbReference type="HOGENOM" id="CLU_1065406_0_0_1"/>
<dbReference type="AlphaFoldDB" id="F6UAG8"/>
<keyword evidence="2" id="KW-0472">Membrane</keyword>
<dbReference type="RefSeq" id="XP_004225818.1">
    <property type="nucleotide sequence ID" value="XM_004225770.4"/>
</dbReference>
<dbReference type="KEGG" id="cin:100176132"/>
<name>F6UAG8_CIOIN</name>
<sequence length="261" mass="29883">MQKDTTTTSFFITICIVIFVSHVCTAIPVSKQTNVTQPDIQSDDKEPSFSYNYHDDGQVFNLDVPSNKEDLVDKSYFSTPSFYRKVSQVVQNSTAADLKCAIKHGRYFIQDLQGGLSCVHCNEYCENPVDGMKKLCKNHCNDFMERMITNKEMQELHHENKKLRSELKTSNAIAIMSIMMSIITFIGCAIIMCYMRYHLHQNYQHRYHRCPDPKGNQVTDDTAGEDSIQYGPAFQATDHNEAEGSGLFAWCRRFYNCATTN</sequence>
<keyword evidence="3" id="KW-0732">Signal</keyword>
<evidence type="ECO:0000256" key="1">
    <source>
        <dbReference type="SAM" id="Coils"/>
    </source>
</evidence>
<feature type="coiled-coil region" evidence="1">
    <location>
        <begin position="146"/>
        <end position="173"/>
    </location>
</feature>
<feature type="chain" id="PRO_5014090109" evidence="3">
    <location>
        <begin position="27"/>
        <end position="261"/>
    </location>
</feature>
<dbReference type="InParanoid" id="F6UAG8"/>
<evidence type="ECO:0000256" key="3">
    <source>
        <dbReference type="SAM" id="SignalP"/>
    </source>
</evidence>
<protein>
    <submittedName>
        <fullName evidence="4">Uncharacterized LOC100176132</fullName>
    </submittedName>
</protein>
<organism evidence="4 5">
    <name type="scientific">Ciona intestinalis</name>
    <name type="common">Transparent sea squirt</name>
    <name type="synonym">Ascidia intestinalis</name>
    <dbReference type="NCBI Taxonomy" id="7719"/>
    <lineage>
        <taxon>Eukaryota</taxon>
        <taxon>Metazoa</taxon>
        <taxon>Chordata</taxon>
        <taxon>Tunicata</taxon>
        <taxon>Ascidiacea</taxon>
        <taxon>Phlebobranchia</taxon>
        <taxon>Cionidae</taxon>
        <taxon>Ciona</taxon>
    </lineage>
</organism>
<dbReference type="Ensembl" id="ENSCINT00000019109.3">
    <property type="protein sequence ID" value="ENSCINP00000019109.3"/>
    <property type="gene ID" value="ENSCING00000009393.3"/>
</dbReference>
<keyword evidence="1" id="KW-0175">Coiled coil</keyword>
<accession>A0A1W2WQW7</accession>
<accession>F6UAG8</accession>